<proteinExistence type="predicted"/>
<evidence type="ECO:0000313" key="6">
    <source>
        <dbReference type="Proteomes" id="UP001597380"/>
    </source>
</evidence>
<dbReference type="InterPro" id="IPR050498">
    <property type="entry name" value="Ycf3"/>
</dbReference>
<evidence type="ECO:0000256" key="4">
    <source>
        <dbReference type="SAM" id="MobiDB-lite"/>
    </source>
</evidence>
<dbReference type="SMART" id="SM00028">
    <property type="entry name" value="TPR"/>
    <property type="match status" value="3"/>
</dbReference>
<dbReference type="PANTHER" id="PTHR44858:SF1">
    <property type="entry name" value="UDP-N-ACETYLGLUCOSAMINE--PEPTIDE N-ACETYLGLUCOSAMINYLTRANSFERASE SPINDLY-RELATED"/>
    <property type="match status" value="1"/>
</dbReference>
<keyword evidence="1" id="KW-0677">Repeat</keyword>
<feature type="region of interest" description="Disordered" evidence="4">
    <location>
        <begin position="32"/>
        <end position="99"/>
    </location>
</feature>
<evidence type="ECO:0000256" key="1">
    <source>
        <dbReference type="ARBA" id="ARBA00022737"/>
    </source>
</evidence>
<comment type="caution">
    <text evidence="5">The sequence shown here is derived from an EMBL/GenBank/DDBJ whole genome shotgun (WGS) entry which is preliminary data.</text>
</comment>
<accession>A0ABW4XR00</accession>
<dbReference type="PROSITE" id="PS51257">
    <property type="entry name" value="PROKAR_LIPOPROTEIN"/>
    <property type="match status" value="1"/>
</dbReference>
<dbReference type="Gene3D" id="1.25.40.10">
    <property type="entry name" value="Tetratricopeptide repeat domain"/>
    <property type="match status" value="1"/>
</dbReference>
<reference evidence="6" key="1">
    <citation type="journal article" date="2019" name="Int. J. Syst. Evol. Microbiol.">
        <title>The Global Catalogue of Microorganisms (GCM) 10K type strain sequencing project: providing services to taxonomists for standard genome sequencing and annotation.</title>
        <authorList>
            <consortium name="The Broad Institute Genomics Platform"/>
            <consortium name="The Broad Institute Genome Sequencing Center for Infectious Disease"/>
            <person name="Wu L."/>
            <person name="Ma J."/>
        </authorList>
    </citation>
    <scope>NUCLEOTIDE SEQUENCE [LARGE SCALE GENOMIC DNA]</scope>
    <source>
        <strain evidence="6">CGMCC 1.10992</strain>
    </source>
</reference>
<dbReference type="PROSITE" id="PS50005">
    <property type="entry name" value="TPR"/>
    <property type="match status" value="1"/>
</dbReference>
<keyword evidence="2 3" id="KW-0802">TPR repeat</keyword>
<evidence type="ECO:0000256" key="3">
    <source>
        <dbReference type="PROSITE-ProRule" id="PRU00339"/>
    </source>
</evidence>
<sequence length="275" mass="30148">MHIKPRLLPVRSTLWLSLIAILVLSGCAQLTEPSPEASQEVSSEEEMTTSPAQVEDEAPETGSADEVIDVADESGVPVEGEQVTTDGEPTPPAKLPNPYLASEPVLSAQVQAQFEAALTTAKSATDEASRQQAIEAFEALLNEQSNLSGARVNLAQLYRQQGQSETAIKQLEQAVEDNPNNLAGWNLLGILQREQGDFAAAEKSYQQALDRWNDYAPAHLNLGILYELYMGRLAEALSHYQAYQALQDEPERRVKGWIRLIERRLPAEQKDGEGA</sequence>
<dbReference type="SUPFAM" id="SSF48452">
    <property type="entry name" value="TPR-like"/>
    <property type="match status" value="1"/>
</dbReference>
<evidence type="ECO:0000256" key="2">
    <source>
        <dbReference type="ARBA" id="ARBA00022803"/>
    </source>
</evidence>
<protein>
    <submittedName>
        <fullName evidence="5">Tetratricopeptide repeat protein</fullName>
    </submittedName>
</protein>
<dbReference type="EMBL" id="JBHUHT010000030">
    <property type="protein sequence ID" value="MFD2097971.1"/>
    <property type="molecule type" value="Genomic_DNA"/>
</dbReference>
<dbReference type="RefSeq" id="WP_345340119.1">
    <property type="nucleotide sequence ID" value="NZ_BAABLI010000013.1"/>
</dbReference>
<dbReference type="PANTHER" id="PTHR44858">
    <property type="entry name" value="TETRATRICOPEPTIDE REPEAT PROTEIN 6"/>
    <property type="match status" value="1"/>
</dbReference>
<organism evidence="5 6">
    <name type="scientific">Corallincola platygyrae</name>
    <dbReference type="NCBI Taxonomy" id="1193278"/>
    <lineage>
        <taxon>Bacteria</taxon>
        <taxon>Pseudomonadati</taxon>
        <taxon>Pseudomonadota</taxon>
        <taxon>Gammaproteobacteria</taxon>
        <taxon>Alteromonadales</taxon>
        <taxon>Psychromonadaceae</taxon>
        <taxon>Corallincola</taxon>
    </lineage>
</organism>
<evidence type="ECO:0000313" key="5">
    <source>
        <dbReference type="EMBL" id="MFD2097971.1"/>
    </source>
</evidence>
<dbReference type="InterPro" id="IPR019734">
    <property type="entry name" value="TPR_rpt"/>
</dbReference>
<dbReference type="InterPro" id="IPR011990">
    <property type="entry name" value="TPR-like_helical_dom_sf"/>
</dbReference>
<dbReference type="Proteomes" id="UP001597380">
    <property type="component" value="Unassembled WGS sequence"/>
</dbReference>
<dbReference type="Pfam" id="PF13432">
    <property type="entry name" value="TPR_16"/>
    <property type="match status" value="1"/>
</dbReference>
<gene>
    <name evidence="5" type="ORF">ACFSJ3_18435</name>
</gene>
<keyword evidence="6" id="KW-1185">Reference proteome</keyword>
<name>A0ABW4XR00_9GAMM</name>
<feature type="repeat" description="TPR" evidence="3">
    <location>
        <begin position="148"/>
        <end position="181"/>
    </location>
</feature>